<evidence type="ECO:0000256" key="4">
    <source>
        <dbReference type="ARBA" id="ARBA00022989"/>
    </source>
</evidence>
<evidence type="ECO:0000256" key="8">
    <source>
        <dbReference type="SAM" id="MobiDB-lite"/>
    </source>
</evidence>
<feature type="region of interest" description="Disordered" evidence="8">
    <location>
        <begin position="17"/>
        <end position="184"/>
    </location>
</feature>
<reference evidence="9" key="1">
    <citation type="journal article" date="2020" name="Stud. Mycol.">
        <title>101 Dothideomycetes genomes: a test case for predicting lifestyles and emergence of pathogens.</title>
        <authorList>
            <person name="Haridas S."/>
            <person name="Albert R."/>
            <person name="Binder M."/>
            <person name="Bloem J."/>
            <person name="Labutti K."/>
            <person name="Salamov A."/>
            <person name="Andreopoulos B."/>
            <person name="Baker S."/>
            <person name="Barry K."/>
            <person name="Bills G."/>
            <person name="Bluhm B."/>
            <person name="Cannon C."/>
            <person name="Castanera R."/>
            <person name="Culley D."/>
            <person name="Daum C."/>
            <person name="Ezra D."/>
            <person name="Gonzalez J."/>
            <person name="Henrissat B."/>
            <person name="Kuo A."/>
            <person name="Liang C."/>
            <person name="Lipzen A."/>
            <person name="Lutzoni F."/>
            <person name="Magnuson J."/>
            <person name="Mondo S."/>
            <person name="Nolan M."/>
            <person name="Ohm R."/>
            <person name="Pangilinan J."/>
            <person name="Park H.-J."/>
            <person name="Ramirez L."/>
            <person name="Alfaro M."/>
            <person name="Sun H."/>
            <person name="Tritt A."/>
            <person name="Yoshinaga Y."/>
            <person name="Zwiers L.-H."/>
            <person name="Turgeon B."/>
            <person name="Goodwin S."/>
            <person name="Spatafora J."/>
            <person name="Crous P."/>
            <person name="Grigoriev I."/>
        </authorList>
    </citation>
    <scope>NUCLEOTIDE SEQUENCE</scope>
    <source>
        <strain evidence="9">CBS 260.36</strain>
    </source>
</reference>
<evidence type="ECO:0000256" key="3">
    <source>
        <dbReference type="ARBA" id="ARBA00022692"/>
    </source>
</evidence>
<evidence type="ECO:0000256" key="1">
    <source>
        <dbReference type="ARBA" id="ARBA00004173"/>
    </source>
</evidence>
<keyword evidence="7" id="KW-0472">Membrane</keyword>
<name>A0A9P4J6C1_9PEZI</name>
<proteinExistence type="predicted"/>
<comment type="caution">
    <text evidence="9">The sequence shown here is derived from an EMBL/GenBank/DDBJ whole genome shotgun (WGS) entry which is preliminary data.</text>
</comment>
<dbReference type="InterPro" id="IPR024461">
    <property type="entry name" value="CCDC90-like"/>
</dbReference>
<keyword evidence="4" id="KW-1133">Transmembrane helix</keyword>
<comment type="subcellular location">
    <subcellularLocation>
        <location evidence="2">Membrane</location>
    </subcellularLocation>
    <subcellularLocation>
        <location evidence="1">Mitochondrion</location>
    </subcellularLocation>
</comment>
<keyword evidence="3" id="KW-0812">Transmembrane</keyword>
<feature type="compositionally biased region" description="Basic and acidic residues" evidence="8">
    <location>
        <begin position="141"/>
        <end position="158"/>
    </location>
</feature>
<gene>
    <name evidence="9" type="ORF">K461DRAFT_276057</name>
</gene>
<evidence type="ECO:0008006" key="11">
    <source>
        <dbReference type="Google" id="ProtNLM"/>
    </source>
</evidence>
<dbReference type="GO" id="GO:0016020">
    <property type="term" value="C:membrane"/>
    <property type="evidence" value="ECO:0007669"/>
    <property type="project" value="UniProtKB-SubCell"/>
</dbReference>
<dbReference type="AlphaFoldDB" id="A0A9P4J6C1"/>
<feature type="compositionally biased region" description="Polar residues" evidence="8">
    <location>
        <begin position="33"/>
        <end position="47"/>
    </location>
</feature>
<dbReference type="GO" id="GO:0005739">
    <property type="term" value="C:mitochondrion"/>
    <property type="evidence" value="ECO:0007669"/>
    <property type="project" value="UniProtKB-SubCell"/>
</dbReference>
<organism evidence="9 10">
    <name type="scientific">Myriangium duriaei CBS 260.36</name>
    <dbReference type="NCBI Taxonomy" id="1168546"/>
    <lineage>
        <taxon>Eukaryota</taxon>
        <taxon>Fungi</taxon>
        <taxon>Dikarya</taxon>
        <taxon>Ascomycota</taxon>
        <taxon>Pezizomycotina</taxon>
        <taxon>Dothideomycetes</taxon>
        <taxon>Dothideomycetidae</taxon>
        <taxon>Myriangiales</taxon>
        <taxon>Myriangiaceae</taxon>
        <taxon>Myriangium</taxon>
    </lineage>
</organism>
<feature type="compositionally biased region" description="Low complexity" evidence="8">
    <location>
        <begin position="68"/>
        <end position="83"/>
    </location>
</feature>
<evidence type="ECO:0000256" key="7">
    <source>
        <dbReference type="ARBA" id="ARBA00023136"/>
    </source>
</evidence>
<dbReference type="EMBL" id="ML996083">
    <property type="protein sequence ID" value="KAF2154895.1"/>
    <property type="molecule type" value="Genomic_DNA"/>
</dbReference>
<feature type="compositionally biased region" description="Low complexity" evidence="8">
    <location>
        <begin position="450"/>
        <end position="464"/>
    </location>
</feature>
<dbReference type="OrthoDB" id="5424147at2759"/>
<dbReference type="Gene3D" id="1.20.5.340">
    <property type="match status" value="1"/>
</dbReference>
<dbReference type="Proteomes" id="UP000799439">
    <property type="component" value="Unassembled WGS sequence"/>
</dbReference>
<dbReference type="Pfam" id="PF07798">
    <property type="entry name" value="CCDC90-like"/>
    <property type="match status" value="1"/>
</dbReference>
<evidence type="ECO:0000256" key="2">
    <source>
        <dbReference type="ARBA" id="ARBA00004370"/>
    </source>
</evidence>
<dbReference type="PANTHER" id="PTHR14360:SF12">
    <property type="entry name" value="MOZ PROTEIN REPRESENTS A CHROMATIN-ASSOCIATED ACETYLTRANSFERASE"/>
    <property type="match status" value="1"/>
</dbReference>
<evidence type="ECO:0000313" key="9">
    <source>
        <dbReference type="EMBL" id="KAF2154895.1"/>
    </source>
</evidence>
<protein>
    <recommendedName>
        <fullName evidence="11">DUF1640 domain-containing protein</fullName>
    </recommendedName>
</protein>
<keyword evidence="5" id="KW-0175">Coiled coil</keyword>
<accession>A0A9P4J6C1</accession>
<dbReference type="PANTHER" id="PTHR14360">
    <property type="entry name" value="PROTEIN FMP32, MITOCHONDRIAL"/>
    <property type="match status" value="1"/>
</dbReference>
<sequence>MAAPRLPFLWPFLFKSARTRPPRTLITAPQRGLRSSTRQRQEISTQRYGAANEPPPQLRKLPSAQQEPSNASKSDSKASAKSNGKSKKDKDKEKDKTPKEAKGEAASKDTPQDAPPLLMSPEPDAAAAPSILSMPPPSSTSDKKPEQKQASPEEKQDPSKPSLGPDNSMPKTAPPPPPKVLSTNPLEAVLNMPTSTTREAAQVPAIASYYHENASANPDEQRPPHISTPRYVHHFDTYSLVKRLGEGQWAEHPAVTVMKAVRLILADNMELAREGLVSKSDVENETYLFRAACSELRTEVGMRRKAETEKTRTERSGLQHEVDILGQRVGMEAAGLREELKGMVEGRKMAVREEGRSVDSKIQELNYRITVALNSDLRSDVEGVRWIITKRAITALAVCVLMVIASLKYASSVWQHEEEMKKRAAAAAAAANASNGNGSNGGGNGEKRNAPQPQQGGGDADFFGGARGPGELVVRQGDNPGYVSLG</sequence>
<evidence type="ECO:0000313" key="10">
    <source>
        <dbReference type="Proteomes" id="UP000799439"/>
    </source>
</evidence>
<feature type="compositionally biased region" description="Low complexity" evidence="8">
    <location>
        <begin position="425"/>
        <end position="437"/>
    </location>
</feature>
<feature type="region of interest" description="Disordered" evidence="8">
    <location>
        <begin position="425"/>
        <end position="486"/>
    </location>
</feature>
<keyword evidence="6" id="KW-0496">Mitochondrion</keyword>
<keyword evidence="10" id="KW-1185">Reference proteome</keyword>
<evidence type="ECO:0000256" key="6">
    <source>
        <dbReference type="ARBA" id="ARBA00023128"/>
    </source>
</evidence>
<evidence type="ECO:0000256" key="5">
    <source>
        <dbReference type="ARBA" id="ARBA00023054"/>
    </source>
</evidence>
<feature type="compositionally biased region" description="Basic and acidic residues" evidence="8">
    <location>
        <begin position="86"/>
        <end position="111"/>
    </location>
</feature>